<dbReference type="InParanoid" id="M4B346"/>
<dbReference type="EMBL" id="JH598094">
    <property type="status" value="NOT_ANNOTATED_CDS"/>
    <property type="molecule type" value="Genomic_DNA"/>
</dbReference>
<reference evidence="1" key="2">
    <citation type="submission" date="2015-06" db="UniProtKB">
        <authorList>
            <consortium name="EnsemblProtists"/>
        </authorList>
    </citation>
    <scope>IDENTIFICATION</scope>
    <source>
        <strain evidence="1">Emoy2</strain>
    </source>
</reference>
<proteinExistence type="predicted"/>
<keyword evidence="2" id="KW-1185">Reference proteome</keyword>
<dbReference type="VEuPathDB" id="FungiDB:HpaG800694"/>
<dbReference type="EnsemblProtists" id="HpaT800694">
    <property type="protein sequence ID" value="HpaP800694"/>
    <property type="gene ID" value="HpaG800694"/>
</dbReference>
<dbReference type="HOGENOM" id="CLU_3018387_0_0_1"/>
<dbReference type="EnsemblProtists" id="HpaT800695">
    <property type="protein sequence ID" value="HpaP800695"/>
    <property type="gene ID" value="HpaG800695"/>
</dbReference>
<name>M4B346_HYAAE</name>
<protein>
    <submittedName>
        <fullName evidence="1">Uncharacterized protein</fullName>
    </submittedName>
</protein>
<evidence type="ECO:0000313" key="2">
    <source>
        <dbReference type="Proteomes" id="UP000011713"/>
    </source>
</evidence>
<dbReference type="AlphaFoldDB" id="M4B346"/>
<organism evidence="1 2">
    <name type="scientific">Hyaloperonospora arabidopsidis (strain Emoy2)</name>
    <name type="common">Downy mildew agent</name>
    <name type="synonym">Peronospora arabidopsidis</name>
    <dbReference type="NCBI Taxonomy" id="559515"/>
    <lineage>
        <taxon>Eukaryota</taxon>
        <taxon>Sar</taxon>
        <taxon>Stramenopiles</taxon>
        <taxon>Oomycota</taxon>
        <taxon>Peronosporomycetes</taxon>
        <taxon>Peronosporales</taxon>
        <taxon>Peronosporaceae</taxon>
        <taxon>Hyaloperonospora</taxon>
    </lineage>
</organism>
<reference evidence="2" key="1">
    <citation type="journal article" date="2010" name="Science">
        <title>Signatures of adaptation to obligate biotrophy in the Hyaloperonospora arabidopsidis genome.</title>
        <authorList>
            <person name="Baxter L."/>
            <person name="Tripathy S."/>
            <person name="Ishaque N."/>
            <person name="Boot N."/>
            <person name="Cabral A."/>
            <person name="Kemen E."/>
            <person name="Thines M."/>
            <person name="Ah-Fong A."/>
            <person name="Anderson R."/>
            <person name="Badejoko W."/>
            <person name="Bittner-Eddy P."/>
            <person name="Boore J.L."/>
            <person name="Chibucos M.C."/>
            <person name="Coates M."/>
            <person name="Dehal P."/>
            <person name="Delehaunty K."/>
            <person name="Dong S."/>
            <person name="Downton P."/>
            <person name="Dumas B."/>
            <person name="Fabro G."/>
            <person name="Fronick C."/>
            <person name="Fuerstenberg S.I."/>
            <person name="Fulton L."/>
            <person name="Gaulin E."/>
            <person name="Govers F."/>
            <person name="Hughes L."/>
            <person name="Humphray S."/>
            <person name="Jiang R.H."/>
            <person name="Judelson H."/>
            <person name="Kamoun S."/>
            <person name="Kyung K."/>
            <person name="Meijer H."/>
            <person name="Minx P."/>
            <person name="Morris P."/>
            <person name="Nelson J."/>
            <person name="Phuntumart V."/>
            <person name="Qutob D."/>
            <person name="Rehmany A."/>
            <person name="Rougon-Cardoso A."/>
            <person name="Ryden P."/>
            <person name="Torto-Alalibo T."/>
            <person name="Studholme D."/>
            <person name="Wang Y."/>
            <person name="Win J."/>
            <person name="Wood J."/>
            <person name="Clifton S.W."/>
            <person name="Rogers J."/>
            <person name="Van den Ackerveken G."/>
            <person name="Jones J.D."/>
            <person name="McDowell J.M."/>
            <person name="Beynon J."/>
            <person name="Tyler B.M."/>
        </authorList>
    </citation>
    <scope>NUCLEOTIDE SEQUENCE [LARGE SCALE GENOMIC DNA]</scope>
    <source>
        <strain evidence="2">Emoy2</strain>
    </source>
</reference>
<accession>M4B346</accession>
<dbReference type="Proteomes" id="UP000011713">
    <property type="component" value="Unassembled WGS sequence"/>
</dbReference>
<evidence type="ECO:0000313" key="1">
    <source>
        <dbReference type="EnsemblProtists" id="HpaP800694"/>
    </source>
</evidence>
<sequence>MTRRRIRRCHRGRELVYVGFDTSFSIRQDHQHYEDPRFLSICIQTGHKRIRAELES</sequence>